<evidence type="ECO:0000313" key="2">
    <source>
        <dbReference type="EMBL" id="PTL38396.1"/>
    </source>
</evidence>
<reference evidence="2 3" key="1">
    <citation type="submission" date="2018-03" db="EMBL/GenBank/DDBJ databases">
        <title>Alkalicoccus saliphilus sp. nov., isolated from a mineral pool.</title>
        <authorList>
            <person name="Zhao B."/>
        </authorList>
    </citation>
    <scope>NUCLEOTIDE SEQUENCE [LARGE SCALE GENOMIC DNA]</scope>
    <source>
        <strain evidence="2 3">6AG</strain>
    </source>
</reference>
<comment type="caution">
    <text evidence="2">The sequence shown here is derived from an EMBL/GenBank/DDBJ whole genome shotgun (WGS) entry which is preliminary data.</text>
</comment>
<dbReference type="Proteomes" id="UP000240509">
    <property type="component" value="Unassembled WGS sequence"/>
</dbReference>
<protein>
    <submittedName>
        <fullName evidence="2">Uncharacterized protein</fullName>
    </submittedName>
</protein>
<accession>A0A2T4U4S3</accession>
<name>A0A2T4U4S3_9BACI</name>
<organism evidence="2 3">
    <name type="scientific">Alkalicoccus saliphilus</name>
    <dbReference type="NCBI Taxonomy" id="200989"/>
    <lineage>
        <taxon>Bacteria</taxon>
        <taxon>Bacillati</taxon>
        <taxon>Bacillota</taxon>
        <taxon>Bacilli</taxon>
        <taxon>Bacillales</taxon>
        <taxon>Bacillaceae</taxon>
        <taxon>Alkalicoccus</taxon>
    </lineage>
</organism>
<gene>
    <name evidence="2" type="ORF">C6Y45_11600</name>
</gene>
<evidence type="ECO:0000313" key="3">
    <source>
        <dbReference type="Proteomes" id="UP000240509"/>
    </source>
</evidence>
<keyword evidence="3" id="KW-1185">Reference proteome</keyword>
<dbReference type="AlphaFoldDB" id="A0A2T4U4S3"/>
<sequence length="104" mass="11166">MDTVRSFIKEMLFPPKRPAGTPVGLSEVGRSFSTPEGKQLTASPTAGLSAGESCTLKRIIILKLRLNQHSDKASVADGGLTVGLSSADFYESRSSDYLLVCFKK</sequence>
<evidence type="ECO:0000256" key="1">
    <source>
        <dbReference type="SAM" id="MobiDB-lite"/>
    </source>
</evidence>
<proteinExistence type="predicted"/>
<feature type="region of interest" description="Disordered" evidence="1">
    <location>
        <begin position="18"/>
        <end position="48"/>
    </location>
</feature>
<feature type="compositionally biased region" description="Polar residues" evidence="1">
    <location>
        <begin position="31"/>
        <end position="46"/>
    </location>
</feature>
<dbReference type="EMBL" id="PZJJ01000019">
    <property type="protein sequence ID" value="PTL38396.1"/>
    <property type="molecule type" value="Genomic_DNA"/>
</dbReference>